<dbReference type="AlphaFoldDB" id="A0A9Q1BI76"/>
<dbReference type="GO" id="GO:0004842">
    <property type="term" value="F:ubiquitin-protein transferase activity"/>
    <property type="evidence" value="ECO:0007669"/>
    <property type="project" value="InterPro"/>
</dbReference>
<feature type="transmembrane region" description="Helical" evidence="4">
    <location>
        <begin position="6"/>
        <end position="26"/>
    </location>
</feature>
<proteinExistence type="predicted"/>
<dbReference type="PROSITE" id="PS50089">
    <property type="entry name" value="ZF_RING_2"/>
    <property type="match status" value="1"/>
</dbReference>
<dbReference type="CDD" id="cd16473">
    <property type="entry name" value="RING-H2_RNF103"/>
    <property type="match status" value="1"/>
</dbReference>
<dbReference type="EMBL" id="JAIZAY010000017">
    <property type="protein sequence ID" value="KAJ8026102.1"/>
    <property type="molecule type" value="Genomic_DNA"/>
</dbReference>
<dbReference type="SMART" id="SM00184">
    <property type="entry name" value="RING"/>
    <property type="match status" value="1"/>
</dbReference>
<feature type="transmembrane region" description="Helical" evidence="4">
    <location>
        <begin position="421"/>
        <end position="440"/>
    </location>
</feature>
<dbReference type="InterPro" id="IPR001841">
    <property type="entry name" value="Znf_RING"/>
</dbReference>
<evidence type="ECO:0000256" key="3">
    <source>
        <dbReference type="PROSITE-ProRule" id="PRU00175"/>
    </source>
</evidence>
<keyword evidence="4" id="KW-0472">Membrane</keyword>
<dbReference type="Gene3D" id="3.30.40.10">
    <property type="entry name" value="Zinc/RING finger domain, C3HC4 (zinc finger)"/>
    <property type="match status" value="1"/>
</dbReference>
<dbReference type="InterPro" id="IPR042494">
    <property type="entry name" value="RNF103"/>
</dbReference>
<keyword evidence="1 3" id="KW-0863">Zinc-finger</keyword>
<organism evidence="6 7">
    <name type="scientific">Holothuria leucospilota</name>
    <name type="common">Black long sea cucumber</name>
    <name type="synonym">Mertensiothuria leucospilota</name>
    <dbReference type="NCBI Taxonomy" id="206669"/>
    <lineage>
        <taxon>Eukaryota</taxon>
        <taxon>Metazoa</taxon>
        <taxon>Echinodermata</taxon>
        <taxon>Eleutherozoa</taxon>
        <taxon>Echinozoa</taxon>
        <taxon>Holothuroidea</taxon>
        <taxon>Aspidochirotacea</taxon>
        <taxon>Aspidochirotida</taxon>
        <taxon>Holothuriidae</taxon>
        <taxon>Holothuria</taxon>
    </lineage>
</organism>
<gene>
    <name evidence="6" type="ORF">HOLleu_33843</name>
</gene>
<dbReference type="GO" id="GO:0008270">
    <property type="term" value="F:zinc ion binding"/>
    <property type="evidence" value="ECO:0007669"/>
    <property type="project" value="UniProtKB-KW"/>
</dbReference>
<dbReference type="Pfam" id="PF17123">
    <property type="entry name" value="zf-RING_11"/>
    <property type="match status" value="1"/>
</dbReference>
<dbReference type="GO" id="GO:0016567">
    <property type="term" value="P:protein ubiquitination"/>
    <property type="evidence" value="ECO:0007669"/>
    <property type="project" value="InterPro"/>
</dbReference>
<dbReference type="GO" id="GO:0036503">
    <property type="term" value="P:ERAD pathway"/>
    <property type="evidence" value="ECO:0007669"/>
    <property type="project" value="TreeGrafter"/>
</dbReference>
<keyword evidence="4" id="KW-1133">Transmembrane helix</keyword>
<dbReference type="PANTHER" id="PTHR15302">
    <property type="entry name" value="E3 UBIQUITIN-PROTEIN LIGASE RNF103"/>
    <property type="match status" value="1"/>
</dbReference>
<dbReference type="SUPFAM" id="SSF57850">
    <property type="entry name" value="RING/U-box"/>
    <property type="match status" value="1"/>
</dbReference>
<dbReference type="InterPro" id="IPR013083">
    <property type="entry name" value="Znf_RING/FYVE/PHD"/>
</dbReference>
<evidence type="ECO:0000313" key="6">
    <source>
        <dbReference type="EMBL" id="KAJ8026102.1"/>
    </source>
</evidence>
<evidence type="ECO:0000256" key="1">
    <source>
        <dbReference type="ARBA" id="ARBA00022771"/>
    </source>
</evidence>
<dbReference type="Proteomes" id="UP001152320">
    <property type="component" value="Chromosome 17"/>
</dbReference>
<evidence type="ECO:0000313" key="7">
    <source>
        <dbReference type="Proteomes" id="UP001152320"/>
    </source>
</evidence>
<protein>
    <recommendedName>
        <fullName evidence="5">RING-type domain-containing protein</fullName>
    </recommendedName>
</protein>
<evidence type="ECO:0000256" key="4">
    <source>
        <dbReference type="SAM" id="Phobius"/>
    </source>
</evidence>
<sequence length="756" mass="87360">MLLHLFVKLLLLLIYFILLMVLVRLLDVSAWYETGFLAAHLVDPFSLSVRKLKLLLEARGLGYEGLLEREELVQLAETSGDIRAGDLSLLEKKSENEPKQQKSEEFNGRAHFLEEVEDKKDSVWLIQVIPGAATPLLGSSIWKSVIQKVSFFGIRTGVFVCARDIRFCRQKGWHKPFVLLAMPEGQHYKDRVVMKQLFAPLKSSAVVDWVNSQLSAKLSEIHDPDELCDGWLEPKQREDYSQNVRAVVFTQEEIPSILYSALSMMYSGRIKFGFYRKGSVRCIDLKPDSKTHLVVSTSDGVFLYGQRKGEYLNIDALDVYFHTLVPEINDVFICSFVMVNIFCFMDLFLTSGGLAKILLCFFWQLGKLNLFFILCWLPLQWTFQLPVLAPFSKFVWWAVQVFFQTRFAGQLRQDWLLHSDHWVFACIMFCVYCFVTGHFVKKCRPQSQEDTLSSVEWMRLAFHQWHLFMIRPRNGWHQGGPQISTNLEEGMDLFMERVTPDLWLHPVITGEYIHNLPQWKFGGFRKSSEAGFKRLCRSCQSVWKGFFCLRAEEDRQEKFEKACEKIREMFANKVTTKEKTISDVPDVKSFNKEKGGNHDDWVIMKQPEISKKGKTVESACSDDNVFCQKCLDIICSGREAENFDPSTIKEPPFLHQDVKQSTCQISQNKSVLEDLIPKMKSEEMFDPWPEEILQSHDCAICLEMYTPGSSLCGLPCGHAFHFECVQVWLCGGKHCCPTCRWPAFKRKPSKLSKYKE</sequence>
<keyword evidence="4" id="KW-0812">Transmembrane</keyword>
<comment type="caution">
    <text evidence="6">The sequence shown here is derived from an EMBL/GenBank/DDBJ whole genome shotgun (WGS) entry which is preliminary data.</text>
</comment>
<name>A0A9Q1BI76_HOLLE</name>
<keyword evidence="2" id="KW-0862">Zinc</keyword>
<keyword evidence="1 3" id="KW-0479">Metal-binding</keyword>
<evidence type="ECO:0000256" key="2">
    <source>
        <dbReference type="ARBA" id="ARBA00022833"/>
    </source>
</evidence>
<reference evidence="6" key="1">
    <citation type="submission" date="2021-10" db="EMBL/GenBank/DDBJ databases">
        <title>Tropical sea cucumber genome reveals ecological adaptation and Cuvierian tubules defense mechanism.</title>
        <authorList>
            <person name="Chen T."/>
        </authorList>
    </citation>
    <scope>NUCLEOTIDE SEQUENCE</scope>
    <source>
        <strain evidence="6">Nanhai2018</strain>
        <tissue evidence="6">Muscle</tissue>
    </source>
</reference>
<dbReference type="GO" id="GO:0005783">
    <property type="term" value="C:endoplasmic reticulum"/>
    <property type="evidence" value="ECO:0007669"/>
    <property type="project" value="TreeGrafter"/>
</dbReference>
<accession>A0A9Q1BI76</accession>
<keyword evidence="7" id="KW-1185">Reference proteome</keyword>
<dbReference type="PANTHER" id="PTHR15302:SF0">
    <property type="entry name" value="E3 UBIQUITIN-PROTEIN LIGASE RNF103"/>
    <property type="match status" value="1"/>
</dbReference>
<feature type="domain" description="RING-type" evidence="5">
    <location>
        <begin position="698"/>
        <end position="740"/>
    </location>
</feature>
<dbReference type="OrthoDB" id="8062037at2759"/>
<evidence type="ECO:0000259" key="5">
    <source>
        <dbReference type="PROSITE" id="PS50089"/>
    </source>
</evidence>